<name>A0A9P1DC36_9DINO</name>
<feature type="compositionally biased region" description="Basic and acidic residues" evidence="1">
    <location>
        <begin position="114"/>
        <end position="124"/>
    </location>
</feature>
<keyword evidence="2" id="KW-0732">Signal</keyword>
<comment type="caution">
    <text evidence="3">The sequence shown here is derived from an EMBL/GenBank/DDBJ whole genome shotgun (WGS) entry which is preliminary data.</text>
</comment>
<reference evidence="3" key="1">
    <citation type="submission" date="2022-10" db="EMBL/GenBank/DDBJ databases">
        <authorList>
            <person name="Chen Y."/>
            <person name="Dougan E. K."/>
            <person name="Chan C."/>
            <person name="Rhodes N."/>
            <person name="Thang M."/>
        </authorList>
    </citation>
    <scope>NUCLEOTIDE SEQUENCE</scope>
</reference>
<dbReference type="EMBL" id="CAMXCT030003935">
    <property type="protein sequence ID" value="CAL4794273.1"/>
    <property type="molecule type" value="Genomic_DNA"/>
</dbReference>
<dbReference type="AlphaFoldDB" id="A0A9P1DC36"/>
<organism evidence="3">
    <name type="scientific">Cladocopium goreaui</name>
    <dbReference type="NCBI Taxonomy" id="2562237"/>
    <lineage>
        <taxon>Eukaryota</taxon>
        <taxon>Sar</taxon>
        <taxon>Alveolata</taxon>
        <taxon>Dinophyceae</taxon>
        <taxon>Suessiales</taxon>
        <taxon>Symbiodiniaceae</taxon>
        <taxon>Cladocopium</taxon>
    </lineage>
</organism>
<feature type="compositionally biased region" description="Low complexity" evidence="1">
    <location>
        <begin position="150"/>
        <end position="168"/>
    </location>
</feature>
<dbReference type="EMBL" id="CAMXCT010003935">
    <property type="protein sequence ID" value="CAI4006961.1"/>
    <property type="molecule type" value="Genomic_DNA"/>
</dbReference>
<evidence type="ECO:0000256" key="2">
    <source>
        <dbReference type="SAM" id="SignalP"/>
    </source>
</evidence>
<dbReference type="Proteomes" id="UP001152797">
    <property type="component" value="Unassembled WGS sequence"/>
</dbReference>
<reference evidence="4" key="2">
    <citation type="submission" date="2024-04" db="EMBL/GenBank/DDBJ databases">
        <authorList>
            <person name="Chen Y."/>
            <person name="Shah S."/>
            <person name="Dougan E. K."/>
            <person name="Thang M."/>
            <person name="Chan C."/>
        </authorList>
    </citation>
    <scope>NUCLEOTIDE SEQUENCE [LARGE SCALE GENOMIC DNA]</scope>
</reference>
<feature type="compositionally biased region" description="Low complexity" evidence="1">
    <location>
        <begin position="85"/>
        <end position="113"/>
    </location>
</feature>
<feature type="region of interest" description="Disordered" evidence="1">
    <location>
        <begin position="85"/>
        <end position="125"/>
    </location>
</feature>
<gene>
    <name evidence="3" type="ORF">C1SCF055_LOCUS32556</name>
</gene>
<feature type="chain" id="PRO_5043271376" evidence="2">
    <location>
        <begin position="19"/>
        <end position="192"/>
    </location>
</feature>
<evidence type="ECO:0000313" key="4">
    <source>
        <dbReference type="EMBL" id="CAL1160336.1"/>
    </source>
</evidence>
<evidence type="ECO:0000313" key="3">
    <source>
        <dbReference type="EMBL" id="CAI4006961.1"/>
    </source>
</evidence>
<evidence type="ECO:0000313" key="5">
    <source>
        <dbReference type="Proteomes" id="UP001152797"/>
    </source>
</evidence>
<protein>
    <submittedName>
        <fullName evidence="3">Uncharacterized protein</fullName>
    </submittedName>
</protein>
<dbReference type="EMBL" id="CAMXCT020003935">
    <property type="protein sequence ID" value="CAL1160336.1"/>
    <property type="molecule type" value="Genomic_DNA"/>
</dbReference>
<keyword evidence="5" id="KW-1185">Reference proteome</keyword>
<evidence type="ECO:0000256" key="1">
    <source>
        <dbReference type="SAM" id="MobiDB-lite"/>
    </source>
</evidence>
<feature type="signal peptide" evidence="2">
    <location>
        <begin position="1"/>
        <end position="18"/>
    </location>
</feature>
<proteinExistence type="predicted"/>
<sequence>MKFRGVFTILSFLSTGHARDQVEVSAVGAVQPHLHAHVVMRSEGLQGHPSSLVGIRAHERAEKEEPETAETTVAAETTAAAITTGAETTAGATTAAPTTGAPTTAATTTTTTTEKVELDSDGSRKPTTRTIVVTNIEVQTATVVFTEQPSTTTSTTSTSTTNTTTTTTELKASSSRCGMGAVGLLMALKLFA</sequence>
<feature type="region of interest" description="Disordered" evidence="1">
    <location>
        <begin position="147"/>
        <end position="171"/>
    </location>
</feature>
<accession>A0A9P1DC36</accession>